<reference evidence="1" key="1">
    <citation type="submission" date="2023-10" db="EMBL/GenBank/DDBJ databases">
        <title>Genome assembly of Pristionchus species.</title>
        <authorList>
            <person name="Yoshida K."/>
            <person name="Sommer R.J."/>
        </authorList>
    </citation>
    <scope>NUCLEOTIDE SEQUENCE</scope>
    <source>
        <strain evidence="1">RS5133</strain>
    </source>
</reference>
<protein>
    <recommendedName>
        <fullName evidence="3">Ribosomal protein</fullName>
    </recommendedName>
</protein>
<name>A0AAV5X4P8_9BILA</name>
<comment type="caution">
    <text evidence="1">The sequence shown here is derived from an EMBL/GenBank/DDBJ whole genome shotgun (WGS) entry which is preliminary data.</text>
</comment>
<accession>A0AAV5X4P8</accession>
<gene>
    <name evidence="1" type="ORF">PFISCL1PPCAC_28974</name>
</gene>
<dbReference type="Proteomes" id="UP001432322">
    <property type="component" value="Unassembled WGS sequence"/>
</dbReference>
<evidence type="ECO:0008006" key="3">
    <source>
        <dbReference type="Google" id="ProtNLM"/>
    </source>
</evidence>
<dbReference type="EMBL" id="BTSY01000222">
    <property type="protein sequence ID" value="GMT37677.1"/>
    <property type="molecule type" value="Genomic_DNA"/>
</dbReference>
<evidence type="ECO:0000313" key="2">
    <source>
        <dbReference type="Proteomes" id="UP001432322"/>
    </source>
</evidence>
<feature type="non-terminal residue" evidence="1">
    <location>
        <position position="1"/>
    </location>
</feature>
<keyword evidence="2" id="KW-1185">Reference proteome</keyword>
<proteinExistence type="predicted"/>
<dbReference type="AlphaFoldDB" id="A0AAV5X4P8"/>
<evidence type="ECO:0000313" key="1">
    <source>
        <dbReference type="EMBL" id="GMT37677.1"/>
    </source>
</evidence>
<sequence length="164" mass="18276">LRSAGVGVGAGASGRALSLGFEGRRCASRTETQQQHWTLRPSEEWIYERNESDGSSTSSRAAIWNVSQWRNSLPRAWTPFQRQWTPSSPAITPQSTRSLPVPFGTISLRSRCSSRLGIRSSASSLHNIRQLQWSTVPTPRQPPILRLRPSLVIFDLFTPPPTPI</sequence>
<organism evidence="1 2">
    <name type="scientific">Pristionchus fissidentatus</name>
    <dbReference type="NCBI Taxonomy" id="1538716"/>
    <lineage>
        <taxon>Eukaryota</taxon>
        <taxon>Metazoa</taxon>
        <taxon>Ecdysozoa</taxon>
        <taxon>Nematoda</taxon>
        <taxon>Chromadorea</taxon>
        <taxon>Rhabditida</taxon>
        <taxon>Rhabditina</taxon>
        <taxon>Diplogasteromorpha</taxon>
        <taxon>Diplogasteroidea</taxon>
        <taxon>Neodiplogasteridae</taxon>
        <taxon>Pristionchus</taxon>
    </lineage>
</organism>